<dbReference type="EMBL" id="BDQI01000010">
    <property type="protein sequence ID" value="GAX53317.1"/>
    <property type="molecule type" value="Genomic_DNA"/>
</dbReference>
<name>A0A250VGJ2_STROL</name>
<organism evidence="2 3">
    <name type="scientific">Streptomyces olivochromogenes</name>
    <dbReference type="NCBI Taxonomy" id="1963"/>
    <lineage>
        <taxon>Bacteria</taxon>
        <taxon>Bacillati</taxon>
        <taxon>Actinomycetota</taxon>
        <taxon>Actinomycetes</taxon>
        <taxon>Kitasatosporales</taxon>
        <taxon>Streptomycetaceae</taxon>
        <taxon>Streptomyces</taxon>
    </lineage>
</organism>
<comment type="caution">
    <text evidence="2">The sequence shown here is derived from an EMBL/GenBank/DDBJ whole genome shotgun (WGS) entry which is preliminary data.</text>
</comment>
<evidence type="ECO:0000313" key="3">
    <source>
        <dbReference type="Proteomes" id="UP000217446"/>
    </source>
</evidence>
<proteinExistence type="predicted"/>
<protein>
    <submittedName>
        <fullName evidence="2">Uncharacterized protein</fullName>
    </submittedName>
</protein>
<evidence type="ECO:0000256" key="1">
    <source>
        <dbReference type="SAM" id="MobiDB-lite"/>
    </source>
</evidence>
<keyword evidence="3" id="KW-1185">Reference proteome</keyword>
<gene>
    <name evidence="2" type="ORF">SO3561_04845</name>
</gene>
<dbReference type="AlphaFoldDB" id="A0A250VGJ2"/>
<evidence type="ECO:0000313" key="2">
    <source>
        <dbReference type="EMBL" id="GAX53317.1"/>
    </source>
</evidence>
<reference evidence="3" key="1">
    <citation type="submission" date="2017-05" db="EMBL/GenBank/DDBJ databases">
        <title>Streptomyces olivochromogenes NBRC 3561 whole genome shotgun sequence.</title>
        <authorList>
            <person name="Dohra H."/>
            <person name="Kodani S."/>
        </authorList>
    </citation>
    <scope>NUCLEOTIDE SEQUENCE [LARGE SCALE GENOMIC DNA]</scope>
    <source>
        <strain evidence="3">NBRC 3561</strain>
    </source>
</reference>
<dbReference type="Proteomes" id="UP000217446">
    <property type="component" value="Unassembled WGS sequence"/>
</dbReference>
<feature type="region of interest" description="Disordered" evidence="1">
    <location>
        <begin position="317"/>
        <end position="336"/>
    </location>
</feature>
<sequence length="357" mass="39873">MPLELANEAVRSSEGEFLIPEANADQRLLEQWVVRRICWPSNSPIHPWGIKYVYPRPDGLSIAVEGDNMASELANALVPRYDPTTGDVYGVPGCRITETGRDGLVLHLLDTDATIHITGIHRKAWRSRLAETDKEMCRAGLRLCSHERPHEWTAAELAYTGHPGHRAVHRCADGSTAWLASGLLRRIGLLRTMGIPLYTTAWTNPADVGEQWILETQYQPLATRASSHHETFLHLLNNEVWGLRLDWTDSHCSCETEYSNQCTFNGRPQLEQAGELQLRFPRRSAERSARLLASPQAYDAHRRVAVRVPARFSPRARVSSALRHAPEPAPRGPARGQAFRAITNAANQATTADRALP</sequence>
<accession>A0A250VGJ2</accession>